<comment type="subcellular location">
    <subcellularLocation>
        <location evidence="1">Cell outer membrane</location>
    </subcellularLocation>
</comment>
<dbReference type="GO" id="GO:0009279">
    <property type="term" value="C:cell outer membrane"/>
    <property type="evidence" value="ECO:0007669"/>
    <property type="project" value="UniProtKB-SubCell"/>
</dbReference>
<dbReference type="OrthoDB" id="691231at2"/>
<dbReference type="RefSeq" id="WP_013063196.1">
    <property type="nucleotide sequence ID" value="NZ_BPTT01000001.1"/>
</dbReference>
<dbReference type="Pfam" id="PF14322">
    <property type="entry name" value="SusD-like_3"/>
    <property type="match status" value="1"/>
</dbReference>
<feature type="signal peptide" evidence="6">
    <location>
        <begin position="1"/>
        <end position="18"/>
    </location>
</feature>
<reference evidence="9" key="2">
    <citation type="submission" date="2021-08" db="EMBL/GenBank/DDBJ databases">
        <title>Prevotella lacticifex sp. nov., isolated from rumen of cow.</title>
        <authorList>
            <person name="Shinkai T."/>
            <person name="Ikeyama N."/>
            <person name="Kumagai M."/>
            <person name="Ohmori H."/>
            <person name="Sakamoto M."/>
            <person name="Ohkuma M."/>
            <person name="Mitsumori M."/>
        </authorList>
    </citation>
    <scope>NUCLEOTIDE SEQUENCE</scope>
    <source>
        <strain evidence="9">JCM 8259</strain>
    </source>
</reference>
<evidence type="ECO:0000256" key="4">
    <source>
        <dbReference type="ARBA" id="ARBA00023136"/>
    </source>
</evidence>
<dbReference type="Gene3D" id="1.25.40.390">
    <property type="match status" value="1"/>
</dbReference>
<dbReference type="OMA" id="AFPMANG"/>
<comment type="similarity">
    <text evidence="2">Belongs to the SusD family.</text>
</comment>
<evidence type="ECO:0000259" key="8">
    <source>
        <dbReference type="Pfam" id="PF14322"/>
    </source>
</evidence>
<feature type="domain" description="RagB/SusD" evidence="7">
    <location>
        <begin position="310"/>
        <end position="589"/>
    </location>
</feature>
<organism evidence="10 11">
    <name type="scientific">Xylanibacter ruminicola</name>
    <name type="common">Prevotella ruminicola</name>
    <dbReference type="NCBI Taxonomy" id="839"/>
    <lineage>
        <taxon>Bacteria</taxon>
        <taxon>Pseudomonadati</taxon>
        <taxon>Bacteroidota</taxon>
        <taxon>Bacteroidia</taxon>
        <taxon>Bacteroidales</taxon>
        <taxon>Prevotellaceae</taxon>
        <taxon>Xylanibacter</taxon>
    </lineage>
</organism>
<evidence type="ECO:0000256" key="5">
    <source>
        <dbReference type="ARBA" id="ARBA00023237"/>
    </source>
</evidence>
<evidence type="ECO:0000256" key="3">
    <source>
        <dbReference type="ARBA" id="ARBA00022729"/>
    </source>
</evidence>
<dbReference type="InterPro" id="IPR012944">
    <property type="entry name" value="SusD_RagB_dom"/>
</dbReference>
<evidence type="ECO:0000256" key="6">
    <source>
        <dbReference type="SAM" id="SignalP"/>
    </source>
</evidence>
<evidence type="ECO:0000313" key="9">
    <source>
        <dbReference type="EMBL" id="GJG32206.1"/>
    </source>
</evidence>
<dbReference type="SUPFAM" id="SSF48452">
    <property type="entry name" value="TPR-like"/>
    <property type="match status" value="1"/>
</dbReference>
<dbReference type="AlphaFoldDB" id="A0A1H3XFY2"/>
<name>A0A1H3XFY2_XYLRU</name>
<dbReference type="InterPro" id="IPR033985">
    <property type="entry name" value="SusD-like_N"/>
</dbReference>
<dbReference type="EMBL" id="FNRF01000001">
    <property type="protein sequence ID" value="SDZ98233.1"/>
    <property type="molecule type" value="Genomic_DNA"/>
</dbReference>
<sequence>MKKIINILTLAAVSVAFTSCDDLFEPAIENNLGLDYMYENPQYAEGVLGNAYTRIPCADFPFSEVATDDAVSNDATNDWRKIASGTWTSNENPSERWRNCRAAIMYLNLFLANADKVNWANDEMASRMFNDREKGEAYGMRAMYMYYLLQAHGGMTADGQLLGVPIVTEPEDASSEFNLPRNTFAECLQAIYDDCDRALELLPTNYKDIKNASEIPSKYQGANVGQYNRVFGANFQLRMSGAIVEAFRSKAALLAASPAFEKSGATMAQAADYAAVVLDRIGGVAGMDPNGWTWYCNNEIDALSAGQLPKEILWRGEVEKSGSNDREADMFPPSLYGKGRINPTQNFVNAFPMANGYPIDNEKSGFNAANPYADRDPRLTAYVVYDGNGAGKDNTAINTTVDDSQNRDGLNNEVGSSTRTGYYMRKLLRQEINLDPSAKTTQKHYNARIRFTEIFLNYAEAANEAWGPTGKGNHSYSAYDIIKALHERAGVGNDYLESIKNDKDKMRELIRNERRIELSFEGFRFWDLRRWKANLTEPAKGISIKTVDGKKTYTTIEVDKRDYKDYMIYGPVPYSEMLKFDELKQNQGW</sequence>
<evidence type="ECO:0000313" key="10">
    <source>
        <dbReference type="EMBL" id="SDZ98233.1"/>
    </source>
</evidence>
<dbReference type="PROSITE" id="PS51257">
    <property type="entry name" value="PROKAR_LIPOPROTEIN"/>
    <property type="match status" value="1"/>
</dbReference>
<reference evidence="10 11" key="1">
    <citation type="submission" date="2016-10" db="EMBL/GenBank/DDBJ databases">
        <authorList>
            <person name="de Groot N.N."/>
        </authorList>
    </citation>
    <scope>NUCLEOTIDE SEQUENCE [LARGE SCALE GENOMIC DNA]</scope>
    <source>
        <strain evidence="10 11">D31d</strain>
    </source>
</reference>
<feature type="chain" id="PRO_5010471767" evidence="6">
    <location>
        <begin position="19"/>
        <end position="589"/>
    </location>
</feature>
<feature type="domain" description="SusD-like N-terminal" evidence="8">
    <location>
        <begin position="62"/>
        <end position="208"/>
    </location>
</feature>
<accession>A0A1H3XFY2</accession>
<gene>
    <name evidence="9" type="ORF">PRMUPPPA20_03150</name>
    <name evidence="10" type="ORF">SAMN05216462_0198</name>
</gene>
<dbReference type="Pfam" id="PF07980">
    <property type="entry name" value="SusD_RagB"/>
    <property type="match status" value="1"/>
</dbReference>
<evidence type="ECO:0000313" key="11">
    <source>
        <dbReference type="Proteomes" id="UP000182257"/>
    </source>
</evidence>
<protein>
    <submittedName>
        <fullName evidence="9">Carbohydrate-binding protein</fullName>
    </submittedName>
    <submittedName>
        <fullName evidence="10">Starch-binding associating with outer membrane</fullName>
    </submittedName>
</protein>
<evidence type="ECO:0000256" key="1">
    <source>
        <dbReference type="ARBA" id="ARBA00004442"/>
    </source>
</evidence>
<evidence type="ECO:0000259" key="7">
    <source>
        <dbReference type="Pfam" id="PF07980"/>
    </source>
</evidence>
<dbReference type="GeneID" id="31502268"/>
<keyword evidence="5" id="KW-0998">Cell outer membrane</keyword>
<keyword evidence="4" id="KW-0472">Membrane</keyword>
<keyword evidence="3 6" id="KW-0732">Signal</keyword>
<dbReference type="InterPro" id="IPR011990">
    <property type="entry name" value="TPR-like_helical_dom_sf"/>
</dbReference>
<proteinExistence type="inferred from homology"/>
<dbReference type="Proteomes" id="UP000887097">
    <property type="component" value="Unassembled WGS sequence"/>
</dbReference>
<dbReference type="EMBL" id="BPTT01000001">
    <property type="protein sequence ID" value="GJG32206.1"/>
    <property type="molecule type" value="Genomic_DNA"/>
</dbReference>
<evidence type="ECO:0000256" key="2">
    <source>
        <dbReference type="ARBA" id="ARBA00006275"/>
    </source>
</evidence>
<dbReference type="Proteomes" id="UP000182257">
    <property type="component" value="Unassembled WGS sequence"/>
</dbReference>